<dbReference type="SUPFAM" id="SSF56601">
    <property type="entry name" value="beta-lactamase/transpeptidase-like"/>
    <property type="match status" value="1"/>
</dbReference>
<dbReference type="Proteomes" id="UP001175211">
    <property type="component" value="Unassembled WGS sequence"/>
</dbReference>
<keyword evidence="2" id="KW-0732">Signal</keyword>
<dbReference type="AlphaFoldDB" id="A0AA39IZT8"/>
<feature type="signal peptide" evidence="2">
    <location>
        <begin position="1"/>
        <end position="22"/>
    </location>
</feature>
<dbReference type="GO" id="GO:0016787">
    <property type="term" value="F:hydrolase activity"/>
    <property type="evidence" value="ECO:0007669"/>
    <property type="project" value="UniProtKB-KW"/>
</dbReference>
<dbReference type="PANTHER" id="PTHR43283:SF11">
    <property type="entry name" value="BETA-LACTAMASE-RELATED DOMAIN-CONTAINING PROTEIN"/>
    <property type="match status" value="1"/>
</dbReference>
<feature type="domain" description="Beta-lactamase-related" evidence="3">
    <location>
        <begin position="118"/>
        <end position="336"/>
    </location>
</feature>
<protein>
    <submittedName>
        <fullName evidence="4">Beta-lactamase</fullName>
    </submittedName>
</protein>
<evidence type="ECO:0000256" key="2">
    <source>
        <dbReference type="SAM" id="SignalP"/>
    </source>
</evidence>
<dbReference type="EMBL" id="JAUEPS010000356">
    <property type="protein sequence ID" value="KAK0431878.1"/>
    <property type="molecule type" value="Genomic_DNA"/>
</dbReference>
<keyword evidence="5" id="KW-1185">Reference proteome</keyword>
<reference evidence="4" key="1">
    <citation type="submission" date="2023-06" db="EMBL/GenBank/DDBJ databases">
        <authorList>
            <consortium name="Lawrence Berkeley National Laboratory"/>
            <person name="Ahrendt S."/>
            <person name="Sahu N."/>
            <person name="Indic B."/>
            <person name="Wong-Bajracharya J."/>
            <person name="Merenyi Z."/>
            <person name="Ke H.-M."/>
            <person name="Monk M."/>
            <person name="Kocsube S."/>
            <person name="Drula E."/>
            <person name="Lipzen A."/>
            <person name="Balint B."/>
            <person name="Henrissat B."/>
            <person name="Andreopoulos B."/>
            <person name="Martin F.M."/>
            <person name="Harder C.B."/>
            <person name="Rigling D."/>
            <person name="Ford K.L."/>
            <person name="Foster G.D."/>
            <person name="Pangilinan J."/>
            <person name="Papanicolaou A."/>
            <person name="Barry K."/>
            <person name="LaButti K."/>
            <person name="Viragh M."/>
            <person name="Koriabine M."/>
            <person name="Yan M."/>
            <person name="Riley R."/>
            <person name="Champramary S."/>
            <person name="Plett K.L."/>
            <person name="Tsai I.J."/>
            <person name="Slot J."/>
            <person name="Sipos G."/>
            <person name="Plett J."/>
            <person name="Nagy L.G."/>
            <person name="Grigoriev I.V."/>
        </authorList>
    </citation>
    <scope>NUCLEOTIDE SEQUENCE</scope>
    <source>
        <strain evidence="4">CCBAS 213</strain>
    </source>
</reference>
<feature type="chain" id="PRO_5041338481" evidence="2">
    <location>
        <begin position="23"/>
        <end position="360"/>
    </location>
</feature>
<gene>
    <name evidence="4" type="ORF">EV420DRAFT_1632862</name>
</gene>
<evidence type="ECO:0000259" key="3">
    <source>
        <dbReference type="Pfam" id="PF00144"/>
    </source>
</evidence>
<comment type="caution">
    <text evidence="4">The sequence shown here is derived from an EMBL/GenBank/DDBJ whole genome shotgun (WGS) entry which is preliminary data.</text>
</comment>
<dbReference type="InterPro" id="IPR001466">
    <property type="entry name" value="Beta-lactam-related"/>
</dbReference>
<organism evidence="4 5">
    <name type="scientific">Armillaria tabescens</name>
    <name type="common">Ringless honey mushroom</name>
    <name type="synonym">Agaricus tabescens</name>
    <dbReference type="NCBI Taxonomy" id="1929756"/>
    <lineage>
        <taxon>Eukaryota</taxon>
        <taxon>Fungi</taxon>
        <taxon>Dikarya</taxon>
        <taxon>Basidiomycota</taxon>
        <taxon>Agaricomycotina</taxon>
        <taxon>Agaricomycetes</taxon>
        <taxon>Agaricomycetidae</taxon>
        <taxon>Agaricales</taxon>
        <taxon>Marasmiineae</taxon>
        <taxon>Physalacriaceae</taxon>
        <taxon>Desarmillaria</taxon>
    </lineage>
</organism>
<evidence type="ECO:0000313" key="4">
    <source>
        <dbReference type="EMBL" id="KAK0431878.1"/>
    </source>
</evidence>
<name>A0AA39IZT8_ARMTA</name>
<evidence type="ECO:0000256" key="1">
    <source>
        <dbReference type="ARBA" id="ARBA00022801"/>
    </source>
</evidence>
<dbReference type="GeneID" id="85359725"/>
<dbReference type="InterPro" id="IPR012338">
    <property type="entry name" value="Beta-lactam/transpept-like"/>
</dbReference>
<accession>A0AA39IZT8</accession>
<keyword evidence="1" id="KW-0378">Hydrolase</keyword>
<proteinExistence type="predicted"/>
<dbReference type="InterPro" id="IPR050789">
    <property type="entry name" value="Diverse_Enzym_Activities"/>
</dbReference>
<dbReference type="Gene3D" id="3.40.710.10">
    <property type="entry name" value="DD-peptidase/beta-lactamase superfamily"/>
    <property type="match status" value="1"/>
</dbReference>
<dbReference type="PANTHER" id="PTHR43283">
    <property type="entry name" value="BETA-LACTAMASE-RELATED"/>
    <property type="match status" value="1"/>
</dbReference>
<dbReference type="RefSeq" id="XP_060321326.1">
    <property type="nucleotide sequence ID" value="XM_060476177.1"/>
</dbReference>
<sequence length="360" mass="39490">MILFDLVVNVLALSCRSHLVSGKVLKYGTPGSVGMISWSFVQPEKKISAHLIPENYSSATYNEIHPVYPGATVMIGYQSTIVSHFAVGEVIRYANENGSELENLEKISAKLGTIYDLVASLSKLFTTILALQQLEHGAIGLDCTVSTYIPNLLASGQDVTILQLLTHTAGFDADPAPPLWTGYASYNARRQAIITQGLMTMQIVLEIVTGLTFGTLLERDFTGPLRISDIFFNPGNLALDTSRIAATEPQPVWGTVHDENAWSLDGVSGHAGMILNNREYGGVRILKPQSVDKIFTDYNTAFPTARHMGFTGTSMVINRPLNTSMILLTNRVHPSRNWSSPNIARQMVGYWVRKALGFNE</sequence>
<dbReference type="Pfam" id="PF00144">
    <property type="entry name" value="Beta-lactamase"/>
    <property type="match status" value="1"/>
</dbReference>
<evidence type="ECO:0000313" key="5">
    <source>
        <dbReference type="Proteomes" id="UP001175211"/>
    </source>
</evidence>